<keyword evidence="3" id="KW-1185">Reference proteome</keyword>
<dbReference type="CDD" id="cd00164">
    <property type="entry name" value="S1_like"/>
    <property type="match status" value="1"/>
</dbReference>
<comment type="caution">
    <text evidence="2">The sequence shown here is derived from an EMBL/GenBank/DDBJ whole genome shotgun (WGS) entry which is preliminary data.</text>
</comment>
<dbReference type="Gene3D" id="2.40.50.140">
    <property type="entry name" value="Nucleic acid-binding proteins"/>
    <property type="match status" value="1"/>
</dbReference>
<dbReference type="AlphaFoldDB" id="A0A812WHB2"/>
<sequence>ETRAEPPARRKLEDLISMDTSVGIRGSVLRVAESGVFVDVNCEVQGYLSPMDIDMMQSASFCKGYEVTVYIKQVNLLRRRVALSMFPLRKPVKVIGGEGSKSIGDTNV</sequence>
<evidence type="ECO:0000313" key="2">
    <source>
        <dbReference type="EMBL" id="CAE7684977.1"/>
    </source>
</evidence>
<evidence type="ECO:0000259" key="1">
    <source>
        <dbReference type="PROSITE" id="PS50126"/>
    </source>
</evidence>
<dbReference type="InterPro" id="IPR012340">
    <property type="entry name" value="NA-bd_OB-fold"/>
</dbReference>
<dbReference type="EMBL" id="CAJNIZ010044320">
    <property type="protein sequence ID" value="CAE7684977.1"/>
    <property type="molecule type" value="Genomic_DNA"/>
</dbReference>
<gene>
    <name evidence="2" type="primary">gnl</name>
    <name evidence="2" type="ORF">SPIL2461_LOCUS19142</name>
</gene>
<organism evidence="2 3">
    <name type="scientific">Symbiodinium pilosum</name>
    <name type="common">Dinoflagellate</name>
    <dbReference type="NCBI Taxonomy" id="2952"/>
    <lineage>
        <taxon>Eukaryota</taxon>
        <taxon>Sar</taxon>
        <taxon>Alveolata</taxon>
        <taxon>Dinophyceae</taxon>
        <taxon>Suessiales</taxon>
        <taxon>Symbiodiniaceae</taxon>
        <taxon>Symbiodinium</taxon>
    </lineage>
</organism>
<dbReference type="Proteomes" id="UP000649617">
    <property type="component" value="Unassembled WGS sequence"/>
</dbReference>
<protein>
    <submittedName>
        <fullName evidence="2">Gnl protein</fullName>
    </submittedName>
</protein>
<dbReference type="GO" id="GO:0003676">
    <property type="term" value="F:nucleic acid binding"/>
    <property type="evidence" value="ECO:0007669"/>
    <property type="project" value="InterPro"/>
</dbReference>
<name>A0A812WHB2_SYMPI</name>
<feature type="non-terminal residue" evidence="2">
    <location>
        <position position="108"/>
    </location>
</feature>
<feature type="domain" description="S1 motif" evidence="1">
    <location>
        <begin position="21"/>
        <end position="86"/>
    </location>
</feature>
<dbReference type="InterPro" id="IPR003029">
    <property type="entry name" value="S1_domain"/>
</dbReference>
<dbReference type="PROSITE" id="PS50126">
    <property type="entry name" value="S1"/>
    <property type="match status" value="1"/>
</dbReference>
<evidence type="ECO:0000313" key="3">
    <source>
        <dbReference type="Proteomes" id="UP000649617"/>
    </source>
</evidence>
<dbReference type="OrthoDB" id="564646at2759"/>
<reference evidence="2" key="1">
    <citation type="submission" date="2021-02" db="EMBL/GenBank/DDBJ databases">
        <authorList>
            <person name="Dougan E. K."/>
            <person name="Rhodes N."/>
            <person name="Thang M."/>
            <person name="Chan C."/>
        </authorList>
    </citation>
    <scope>NUCLEOTIDE SEQUENCE</scope>
</reference>
<dbReference type="SUPFAM" id="SSF50249">
    <property type="entry name" value="Nucleic acid-binding proteins"/>
    <property type="match status" value="1"/>
</dbReference>
<accession>A0A812WHB2</accession>
<proteinExistence type="predicted"/>